<dbReference type="Gene3D" id="1.10.630.10">
    <property type="entry name" value="Cytochrome P450"/>
    <property type="match status" value="2"/>
</dbReference>
<dbReference type="PRINTS" id="PR00385">
    <property type="entry name" value="P450"/>
</dbReference>
<evidence type="ECO:0008006" key="8">
    <source>
        <dbReference type="Google" id="ProtNLM"/>
    </source>
</evidence>
<dbReference type="InterPro" id="IPR036396">
    <property type="entry name" value="Cyt_P450_sf"/>
</dbReference>
<accession>A0A2P6MZF6</accession>
<gene>
    <name evidence="6" type="ORF">PROFUN_14647</name>
</gene>
<dbReference type="Pfam" id="PF00067">
    <property type="entry name" value="p450"/>
    <property type="match status" value="2"/>
</dbReference>
<feature type="region of interest" description="Disordered" evidence="4">
    <location>
        <begin position="1208"/>
        <end position="1270"/>
    </location>
</feature>
<evidence type="ECO:0000256" key="3">
    <source>
        <dbReference type="PIRSR" id="PIRSR602401-1"/>
    </source>
</evidence>
<feature type="binding site" description="axial binding residue" evidence="3">
    <location>
        <position position="904"/>
    </location>
    <ligand>
        <name>heme</name>
        <dbReference type="ChEBI" id="CHEBI:30413"/>
    </ligand>
    <ligandPart>
        <name>Fe</name>
        <dbReference type="ChEBI" id="CHEBI:18248"/>
    </ligandPart>
</feature>
<dbReference type="PROSITE" id="PS00086">
    <property type="entry name" value="CYTOCHROME_P450"/>
    <property type="match status" value="1"/>
</dbReference>
<dbReference type="InterPro" id="IPR050121">
    <property type="entry name" value="Cytochrome_P450_monoxygenase"/>
</dbReference>
<keyword evidence="5" id="KW-0472">Membrane</keyword>
<feature type="region of interest" description="Disordered" evidence="4">
    <location>
        <begin position="1289"/>
        <end position="1388"/>
    </location>
</feature>
<keyword evidence="5" id="KW-0812">Transmembrane</keyword>
<keyword evidence="5" id="KW-1133">Transmembrane helix</keyword>
<keyword evidence="3" id="KW-0479">Metal-binding</keyword>
<name>A0A2P6MZF6_9EUKA</name>
<keyword evidence="7" id="KW-1185">Reference proteome</keyword>
<organism evidence="6 7">
    <name type="scientific">Planoprotostelium fungivorum</name>
    <dbReference type="NCBI Taxonomy" id="1890364"/>
    <lineage>
        <taxon>Eukaryota</taxon>
        <taxon>Amoebozoa</taxon>
        <taxon>Evosea</taxon>
        <taxon>Variosea</taxon>
        <taxon>Cavosteliida</taxon>
        <taxon>Cavosteliaceae</taxon>
        <taxon>Planoprotostelium</taxon>
    </lineage>
</organism>
<comment type="cofactor">
    <cofactor evidence="1 3">
        <name>heme</name>
        <dbReference type="ChEBI" id="CHEBI:30413"/>
    </cofactor>
</comment>
<proteinExistence type="inferred from homology"/>
<protein>
    <recommendedName>
        <fullName evidence="8">Cytochrome P450</fullName>
    </recommendedName>
</protein>
<evidence type="ECO:0000313" key="6">
    <source>
        <dbReference type="EMBL" id="PRP77056.1"/>
    </source>
</evidence>
<dbReference type="PANTHER" id="PTHR24305:SF166">
    <property type="entry name" value="CYTOCHROME P450 12A4, MITOCHONDRIAL-RELATED"/>
    <property type="match status" value="1"/>
</dbReference>
<keyword evidence="3" id="KW-0349">Heme</keyword>
<sequence length="1573" mass="173147">MKRQAKVAADSRLLRQLQIFQSYSITMYVWFLVSAFVIYWVTSWISKRIRYDAHRIPTREGGMEDGYLASTSSNNKPLCWYKVLPFNYQLEINDADVAREVLVTRQGFGEKQSFERPEFVEIGYSKTFGNQIVSARGAEWNCGPLIINRERSFLLFSRMFWTGSAARQEAVESDSIMTEATIDIIFRYLTGENRRTLNAQLNYPTEGLSKLYRDVWRKGTIPMVVMQGMFGWCTKKVLGSTYQKNEDKMNRYITDVIEYTLEKYGNKEDAPLLVQMSRDERYDWKTKEGRTRLMSDANIQMFAGHDTTGHSLAIALYQIAMHPAIQEAIYEEVRKVKLEGKELKPEVLSTLEMTNAAIRESQRLNPVVPRVAVATNQDMTLCGYKLPKNQLISVNIASIHRDPLYFSDPHGFIPQRWIQSEKGEIFEDLSQVGAVVSQMPEIGFTWGTHACLGKNLAMLELRVFLATIIHRYKVAVQPGFKLELTEMGLAHPKNGDMSVLVEASFFVTDRRNIEPYSPSQGNEADSKIALTYHLEVNDADLARELLVTRQGYGEKHTFERDEAVEVGYTKTFGLHVACSRAVDTPLSTKENASLSSPFCFGEVIRHTAKDVVESLKSPAANQEAVEFDSMMTEATIDIIFKYLTGEKRETFNSHLNYSTENLPKLYRDVWRKGTLAMIIMHSTFGRSFKSLLGPTYQKNEDKMNRYINDVIEYTLEKYGDKEDAPLLVQMSRDERYDWKTKEGRTHLMSDANVQVFAGHDTTGHSLSILFYQIALYPDVQEAIYEEIHRVKSQGKELTAEVLSTLEMTNATIRETQRLWPIVGRVVVTSNRDTTVNGYRLKKGQFISINTAGIQRDPLYYPNPHEFVPQRWIQDKSDLFEDLSKVGEKKTKMPEIGFSWGPHACLGKNLAMLELRVFLATIIHRYKVAVKPGFKLELDSLGLAHPKNGELMYARCVHENRDMNLTKVDLDLVPRLTSCICNTFSRKCVQTSLREEQENRARHLTKLRFSAGHFSESSKMRRVLLLVSLFALVQSQCAFVDQKNLTQAAAGVNEVRVALPPMLSQYLSQNDFEITYQRAETEAITFELNLLEGFGRYTISSSLISNGVVQLSVANVGSTTATESTFALVVSLSSGLRPNGFVSLALVILLAALRTERKLALFLILSLVLSVQVSQAKDACQSHANIVLPLSVQTLCVDGNCLNLIDTTTVSPSSSSSSTTLVTSTASSSSTSRAPSSTTPVTSSTLDATHATSRSDATSSASSASSTTSVSTSATTSAASSVLASSTTSAVTSSTASVDTSDTASPSSTTPVDTASSSSSTASVATTSSSSTVTVDTSATDTSSSSSTISVDTSATDTSATDTSSTDTSSSSSVFVDTSSTTTPVDTSVTTSVATSTVSTWSSTISVTDPSTSSSTFSPSTTISAFINCTEGTVLVDGSCVYIDICGVPGGDNSTCNRFSLADFCGATAPYRCPDGSCSSSLSLCVVLCPPEQVRCCDGSCGNTTRDCVQSSYSYLTVQDDAIVTCPDGLCQSDPNSCLCDDALYKCYDGSCQIDCPTVPVSLMDLKVTTDGGT</sequence>
<comment type="caution">
    <text evidence="6">The sequence shown here is derived from an EMBL/GenBank/DDBJ whole genome shotgun (WGS) entry which is preliminary data.</text>
</comment>
<dbReference type="STRING" id="1890364.A0A2P6MZF6"/>
<dbReference type="CDD" id="cd00302">
    <property type="entry name" value="cytochrome_P450"/>
    <property type="match status" value="2"/>
</dbReference>
<dbReference type="PANTHER" id="PTHR24305">
    <property type="entry name" value="CYTOCHROME P450"/>
    <property type="match status" value="1"/>
</dbReference>
<evidence type="ECO:0000256" key="2">
    <source>
        <dbReference type="ARBA" id="ARBA00010617"/>
    </source>
</evidence>
<comment type="similarity">
    <text evidence="2">Belongs to the cytochrome P450 family.</text>
</comment>
<keyword evidence="3" id="KW-0408">Iron</keyword>
<dbReference type="InterPro" id="IPR002401">
    <property type="entry name" value="Cyt_P450_E_grp-I"/>
</dbReference>
<dbReference type="GO" id="GO:0020037">
    <property type="term" value="F:heme binding"/>
    <property type="evidence" value="ECO:0007669"/>
    <property type="project" value="InterPro"/>
</dbReference>
<dbReference type="SUPFAM" id="SSF48264">
    <property type="entry name" value="Cytochrome P450"/>
    <property type="match status" value="2"/>
</dbReference>
<dbReference type="Proteomes" id="UP000241769">
    <property type="component" value="Unassembled WGS sequence"/>
</dbReference>
<dbReference type="GO" id="GO:0005506">
    <property type="term" value="F:iron ion binding"/>
    <property type="evidence" value="ECO:0007669"/>
    <property type="project" value="InterPro"/>
</dbReference>
<dbReference type="InParanoid" id="A0A2P6MZF6"/>
<dbReference type="PRINTS" id="PR00463">
    <property type="entry name" value="EP450I"/>
</dbReference>
<evidence type="ECO:0000256" key="4">
    <source>
        <dbReference type="SAM" id="MobiDB-lite"/>
    </source>
</evidence>
<dbReference type="GO" id="GO:0004497">
    <property type="term" value="F:monooxygenase activity"/>
    <property type="evidence" value="ECO:0007669"/>
    <property type="project" value="InterPro"/>
</dbReference>
<dbReference type="OrthoDB" id="1055148at2759"/>
<dbReference type="EMBL" id="MDYQ01000284">
    <property type="protein sequence ID" value="PRP77056.1"/>
    <property type="molecule type" value="Genomic_DNA"/>
</dbReference>
<evidence type="ECO:0000256" key="5">
    <source>
        <dbReference type="SAM" id="Phobius"/>
    </source>
</evidence>
<dbReference type="InterPro" id="IPR001128">
    <property type="entry name" value="Cyt_P450"/>
</dbReference>
<feature type="non-terminal residue" evidence="6">
    <location>
        <position position="1573"/>
    </location>
</feature>
<evidence type="ECO:0000313" key="7">
    <source>
        <dbReference type="Proteomes" id="UP000241769"/>
    </source>
</evidence>
<dbReference type="GO" id="GO:0016705">
    <property type="term" value="F:oxidoreductase activity, acting on paired donors, with incorporation or reduction of molecular oxygen"/>
    <property type="evidence" value="ECO:0007669"/>
    <property type="project" value="InterPro"/>
</dbReference>
<evidence type="ECO:0000256" key="1">
    <source>
        <dbReference type="ARBA" id="ARBA00001971"/>
    </source>
</evidence>
<reference evidence="6 7" key="1">
    <citation type="journal article" date="2018" name="Genome Biol. Evol.">
        <title>Multiple Roots of Fruiting Body Formation in Amoebozoa.</title>
        <authorList>
            <person name="Hillmann F."/>
            <person name="Forbes G."/>
            <person name="Novohradska S."/>
            <person name="Ferling I."/>
            <person name="Riege K."/>
            <person name="Groth M."/>
            <person name="Westermann M."/>
            <person name="Marz M."/>
            <person name="Spaller T."/>
            <person name="Winckler T."/>
            <person name="Schaap P."/>
            <person name="Glockner G."/>
        </authorList>
    </citation>
    <scope>NUCLEOTIDE SEQUENCE [LARGE SCALE GENOMIC DNA]</scope>
    <source>
        <strain evidence="6 7">Jena</strain>
    </source>
</reference>
<feature type="transmembrane region" description="Helical" evidence="5">
    <location>
        <begin position="20"/>
        <end position="41"/>
    </location>
</feature>
<dbReference type="InterPro" id="IPR017972">
    <property type="entry name" value="Cyt_P450_CS"/>
</dbReference>